<sequence length="142" mass="15572">MQSSTSLKHYAYAVINFVKASSIHPSFIHPSSIHLSSSTPHATASLQSTRQAPESALPSTPTTDEVDVELRVVNRAVNRMRDDIKRLADENVYMVEYLVEKAGAKSTDRKELTARDEGNGAVGIDIDINGDNKEASSEDKDR</sequence>
<dbReference type="EMBL" id="MRVG01000010">
    <property type="protein sequence ID" value="PMB65565.1"/>
    <property type="molecule type" value="Genomic_DNA"/>
</dbReference>
<feature type="compositionally biased region" description="Polar residues" evidence="1">
    <location>
        <begin position="42"/>
        <end position="63"/>
    </location>
</feature>
<feature type="compositionally biased region" description="Basic and acidic residues" evidence="1">
    <location>
        <begin position="130"/>
        <end position="142"/>
    </location>
</feature>
<dbReference type="AlphaFoldDB" id="A0A2N6NE46"/>
<evidence type="ECO:0000313" key="2">
    <source>
        <dbReference type="EMBL" id="PMB65565.1"/>
    </source>
</evidence>
<protein>
    <submittedName>
        <fullName evidence="2">Periodic tryptophan protein 2</fullName>
    </submittedName>
</protein>
<gene>
    <name evidence="2" type="ORF">BM221_008926</name>
</gene>
<feature type="compositionally biased region" description="Basic and acidic residues" evidence="1">
    <location>
        <begin position="104"/>
        <end position="118"/>
    </location>
</feature>
<feature type="region of interest" description="Disordered" evidence="1">
    <location>
        <begin position="34"/>
        <end position="65"/>
    </location>
</feature>
<comment type="caution">
    <text evidence="2">The sequence shown here is derived from an EMBL/GenBank/DDBJ whole genome shotgun (WGS) entry which is preliminary data.</text>
</comment>
<feature type="region of interest" description="Disordered" evidence="1">
    <location>
        <begin position="104"/>
        <end position="142"/>
    </location>
</feature>
<accession>A0A2N6NE46</accession>
<evidence type="ECO:0000313" key="3">
    <source>
        <dbReference type="Proteomes" id="UP000235728"/>
    </source>
</evidence>
<proteinExistence type="predicted"/>
<name>A0A2N6NE46_BEABA</name>
<evidence type="ECO:0000256" key="1">
    <source>
        <dbReference type="SAM" id="MobiDB-lite"/>
    </source>
</evidence>
<organism evidence="2 3">
    <name type="scientific">Beauveria bassiana</name>
    <name type="common">White muscardine disease fungus</name>
    <name type="synonym">Tritirachium shiotae</name>
    <dbReference type="NCBI Taxonomy" id="176275"/>
    <lineage>
        <taxon>Eukaryota</taxon>
        <taxon>Fungi</taxon>
        <taxon>Dikarya</taxon>
        <taxon>Ascomycota</taxon>
        <taxon>Pezizomycotina</taxon>
        <taxon>Sordariomycetes</taxon>
        <taxon>Hypocreomycetidae</taxon>
        <taxon>Hypocreales</taxon>
        <taxon>Cordycipitaceae</taxon>
        <taxon>Beauveria</taxon>
    </lineage>
</organism>
<reference evidence="2 3" key="1">
    <citation type="journal article" date="2016" name="Appl. Microbiol. Biotechnol.">
        <title>Characterization of T-DNA insertion mutants with decreased virulence in the entomopathogenic fungus Beauveria bassiana JEF-007.</title>
        <authorList>
            <person name="Kim S."/>
            <person name="Lee S.J."/>
            <person name="Nai Y.S."/>
            <person name="Yu J.S."/>
            <person name="Lee M.R."/>
            <person name="Yang Y.T."/>
            <person name="Kim J.S."/>
        </authorList>
    </citation>
    <scope>NUCLEOTIDE SEQUENCE [LARGE SCALE GENOMIC DNA]</scope>
    <source>
        <strain evidence="2 3">JEF-007</strain>
    </source>
</reference>
<dbReference type="Proteomes" id="UP000235728">
    <property type="component" value="Unassembled WGS sequence"/>
</dbReference>